<evidence type="ECO:0000313" key="1">
    <source>
        <dbReference type="EMBL" id="CAB4126459.1"/>
    </source>
</evidence>
<sequence length="49" mass="5416">MSLTPQQVVNHMVGKTVLSCELDYADNLIVLELDDGSYIEIAGEELSVY</sequence>
<accession>A0A6J5L361</accession>
<feature type="non-terminal residue" evidence="1">
    <location>
        <position position="49"/>
    </location>
</feature>
<dbReference type="EMBL" id="LR796197">
    <property type="protein sequence ID" value="CAB4126459.1"/>
    <property type="molecule type" value="Genomic_DNA"/>
</dbReference>
<protein>
    <submittedName>
        <fullName evidence="1">Uncharacterized protein</fullName>
    </submittedName>
</protein>
<organism evidence="1">
    <name type="scientific">uncultured Caudovirales phage</name>
    <dbReference type="NCBI Taxonomy" id="2100421"/>
    <lineage>
        <taxon>Viruses</taxon>
        <taxon>Duplodnaviria</taxon>
        <taxon>Heunggongvirae</taxon>
        <taxon>Uroviricota</taxon>
        <taxon>Caudoviricetes</taxon>
        <taxon>Peduoviridae</taxon>
        <taxon>Maltschvirus</taxon>
        <taxon>Maltschvirus maltsch</taxon>
    </lineage>
</organism>
<name>A0A6J5L361_9CAUD</name>
<proteinExistence type="predicted"/>
<reference evidence="1" key="1">
    <citation type="submission" date="2020-04" db="EMBL/GenBank/DDBJ databases">
        <authorList>
            <person name="Chiriac C."/>
            <person name="Salcher M."/>
            <person name="Ghai R."/>
            <person name="Kavagutti S V."/>
        </authorList>
    </citation>
    <scope>NUCLEOTIDE SEQUENCE</scope>
</reference>
<gene>
    <name evidence="1" type="ORF">UFOVP89_63</name>
</gene>